<evidence type="ECO:0008006" key="3">
    <source>
        <dbReference type="Google" id="ProtNLM"/>
    </source>
</evidence>
<gene>
    <name evidence="1" type="ORF">CLPU_2c01620</name>
</gene>
<keyword evidence="2" id="KW-1185">Reference proteome</keyword>
<dbReference type="OrthoDB" id="1708334at2"/>
<proteinExistence type="predicted"/>
<dbReference type="Gene3D" id="3.30.360.40">
    <property type="entry name" value="YwmB-like"/>
    <property type="match status" value="1"/>
</dbReference>
<dbReference type="SUPFAM" id="SSF143842">
    <property type="entry name" value="YwmB-like"/>
    <property type="match status" value="1"/>
</dbReference>
<dbReference type="InterPro" id="IPR036209">
    <property type="entry name" value="YwmB-like_sf"/>
</dbReference>
<dbReference type="RefSeq" id="WP_050354096.1">
    <property type="nucleotide sequence ID" value="NZ_LGSS01000002.1"/>
</dbReference>
<dbReference type="AlphaFoldDB" id="A0A0L0WE61"/>
<dbReference type="Proteomes" id="UP000037267">
    <property type="component" value="Unassembled WGS sequence"/>
</dbReference>
<accession>A0A0L0WE61</accession>
<dbReference type="EMBL" id="LGSS01000002">
    <property type="protein sequence ID" value="KNF09710.1"/>
    <property type="molecule type" value="Genomic_DNA"/>
</dbReference>
<comment type="caution">
    <text evidence="1">The sequence shown here is derived from an EMBL/GenBank/DDBJ whole genome shotgun (WGS) entry which is preliminary data.</text>
</comment>
<organism evidence="1 2">
    <name type="scientific">Gottschalkia purinilytica</name>
    <name type="common">Clostridium purinilyticum</name>
    <dbReference type="NCBI Taxonomy" id="1503"/>
    <lineage>
        <taxon>Bacteria</taxon>
        <taxon>Bacillati</taxon>
        <taxon>Bacillota</taxon>
        <taxon>Tissierellia</taxon>
        <taxon>Tissierellales</taxon>
        <taxon>Gottschalkiaceae</taxon>
        <taxon>Gottschalkia</taxon>
    </lineage>
</organism>
<sequence>MKARRIFGIITIMLLSLINYSFAGEFDYKNEDVMIKAFEEVEADFDSINLNYNGTISKKSMNINGINSIINNIGNKLNINEMHRERLLSPQEKKIALYGKDEKERLITIMVHSFKDEQSNQEETTLFIEVEDTKSYENLKEITSKLDSIFSEYNTNAKITSCIIGTFKGKLDSSEKVKKISKILSIVDGKKVESVIDSSIASVSIYSPHIYRYIYTGNEKMNLNIGMRYDEHQDKTYILMGSPIIAIGY</sequence>
<protein>
    <recommendedName>
        <fullName evidence="3">TATA-box binding protein</fullName>
    </recommendedName>
</protein>
<dbReference type="Pfam" id="PF08680">
    <property type="entry name" value="DUF1779"/>
    <property type="match status" value="1"/>
</dbReference>
<name>A0A0L0WE61_GOTPU</name>
<dbReference type="STRING" id="1503.CLPU_2c01620"/>
<evidence type="ECO:0000313" key="1">
    <source>
        <dbReference type="EMBL" id="KNF09710.1"/>
    </source>
</evidence>
<dbReference type="InterPro" id="IPR014794">
    <property type="entry name" value="DUF1779"/>
</dbReference>
<evidence type="ECO:0000313" key="2">
    <source>
        <dbReference type="Proteomes" id="UP000037267"/>
    </source>
</evidence>
<reference evidence="2" key="1">
    <citation type="submission" date="2015-07" db="EMBL/GenBank/DDBJ databases">
        <title>Draft genome sequence of the purine-degrading Gottschalkia purinilyticum DSM 1384 (formerly Clostridium purinilyticum).</title>
        <authorList>
            <person name="Poehlein A."/>
            <person name="Schiel-Bengelsdorf B."/>
            <person name="Bengelsdorf F.R."/>
            <person name="Daniel R."/>
            <person name="Duerre P."/>
        </authorList>
    </citation>
    <scope>NUCLEOTIDE SEQUENCE [LARGE SCALE GENOMIC DNA]</scope>
    <source>
        <strain evidence="2">DSM 1384</strain>
    </source>
</reference>